<dbReference type="Gene3D" id="3.90.1200.10">
    <property type="match status" value="1"/>
</dbReference>
<dbReference type="SUPFAM" id="SSF56112">
    <property type="entry name" value="Protein kinase-like (PK-like)"/>
    <property type="match status" value="1"/>
</dbReference>
<feature type="compositionally biased region" description="Basic and acidic residues" evidence="1">
    <location>
        <begin position="341"/>
        <end position="355"/>
    </location>
</feature>
<dbReference type="InterPro" id="IPR011009">
    <property type="entry name" value="Kinase-like_dom_sf"/>
</dbReference>
<feature type="region of interest" description="Disordered" evidence="1">
    <location>
        <begin position="1"/>
        <end position="74"/>
    </location>
</feature>
<feature type="compositionally biased region" description="Low complexity" evidence="1">
    <location>
        <begin position="38"/>
        <end position="50"/>
    </location>
</feature>
<feature type="region of interest" description="Disordered" evidence="1">
    <location>
        <begin position="341"/>
        <end position="366"/>
    </location>
</feature>
<evidence type="ECO:0000256" key="1">
    <source>
        <dbReference type="SAM" id="MobiDB-lite"/>
    </source>
</evidence>
<sequence length="392" mass="41588">MYPAPSPVSIPNRPRPGARPGSTVVAGTGERPRRAARGARPGSTVVAGTGERPRRAARPPASPAGRRPAVPGATGAGLRSALAAVRRICPGFTPVQALGGSGNSVLVIGSIGRRAVLAKWSAAPVSSRTDRRRREIAAHRVFARHRPPVGVPGLVAADPANGTLVVDFVPGRPGASERHPTAVPPAHELRAVVGAVIRLNRWQPPEDAFGEAVDYPAQVSRYHSLGLLTDRDAGDLQGLLHGLRPRGAHGVPLEFCHGEALLTNVLLTPTGPVLIGWDRAGWYLPGYDLATLWAVLGEAPLLRRRISQAAQEGGPQRRDAFLVNLMLVLTREIRRCEEAVRGAMRRPEPGPDPEGRPAGAMSPGEEQRLLLRSLQDDCALARRAVRAAVGTR</sequence>
<evidence type="ECO:0000313" key="3">
    <source>
        <dbReference type="EMBL" id="GAA1907541.1"/>
    </source>
</evidence>
<organism evidence="3 4">
    <name type="scientific">Streptomyces sodiiphilus</name>
    <dbReference type="NCBI Taxonomy" id="226217"/>
    <lineage>
        <taxon>Bacteria</taxon>
        <taxon>Bacillati</taxon>
        <taxon>Actinomycetota</taxon>
        <taxon>Actinomycetes</taxon>
        <taxon>Kitasatosporales</taxon>
        <taxon>Streptomycetaceae</taxon>
        <taxon>Streptomyces</taxon>
    </lineage>
</organism>
<dbReference type="InterPro" id="IPR002575">
    <property type="entry name" value="Aminoglycoside_PTrfase"/>
</dbReference>
<evidence type="ECO:0000259" key="2">
    <source>
        <dbReference type="Pfam" id="PF01636"/>
    </source>
</evidence>
<evidence type="ECO:0000313" key="4">
    <source>
        <dbReference type="Proteomes" id="UP001501303"/>
    </source>
</evidence>
<dbReference type="Pfam" id="PF01636">
    <property type="entry name" value="APH"/>
    <property type="match status" value="1"/>
</dbReference>
<reference evidence="3 4" key="1">
    <citation type="journal article" date="2019" name="Int. J. Syst. Evol. Microbiol.">
        <title>The Global Catalogue of Microorganisms (GCM) 10K type strain sequencing project: providing services to taxonomists for standard genome sequencing and annotation.</title>
        <authorList>
            <consortium name="The Broad Institute Genomics Platform"/>
            <consortium name="The Broad Institute Genome Sequencing Center for Infectious Disease"/>
            <person name="Wu L."/>
            <person name="Ma J."/>
        </authorList>
    </citation>
    <scope>NUCLEOTIDE SEQUENCE [LARGE SCALE GENOMIC DNA]</scope>
    <source>
        <strain evidence="3 4">JCM 13581</strain>
    </source>
</reference>
<dbReference type="Proteomes" id="UP001501303">
    <property type="component" value="Unassembled WGS sequence"/>
</dbReference>
<accession>A0ABN2NZ14</accession>
<dbReference type="RefSeq" id="WP_344259985.1">
    <property type="nucleotide sequence ID" value="NZ_BAAAMJ010000012.1"/>
</dbReference>
<proteinExistence type="predicted"/>
<name>A0ABN2NZ14_9ACTN</name>
<feature type="compositionally biased region" description="Low complexity" evidence="1">
    <location>
        <begin position="63"/>
        <end position="74"/>
    </location>
</feature>
<dbReference type="EMBL" id="BAAAMJ010000012">
    <property type="protein sequence ID" value="GAA1907541.1"/>
    <property type="molecule type" value="Genomic_DNA"/>
</dbReference>
<gene>
    <name evidence="3" type="ORF">GCM10009716_16980</name>
</gene>
<protein>
    <submittedName>
        <fullName evidence="3">Aminoglycoside phosphotransferase family protein</fullName>
    </submittedName>
</protein>
<comment type="caution">
    <text evidence="3">The sequence shown here is derived from an EMBL/GenBank/DDBJ whole genome shotgun (WGS) entry which is preliminary data.</text>
</comment>
<feature type="domain" description="Aminoglycoside phosphotransferase" evidence="2">
    <location>
        <begin position="99"/>
        <end position="320"/>
    </location>
</feature>
<keyword evidence="4" id="KW-1185">Reference proteome</keyword>